<dbReference type="InterPro" id="IPR029006">
    <property type="entry name" value="ADF-H/Gelsolin-like_dom_sf"/>
</dbReference>
<comment type="subunit">
    <text evidence="7">Interacts with G-actin; ADP-actin form.</text>
</comment>
<gene>
    <name evidence="10" type="primary">TWF1</name>
    <name evidence="10" type="ORF">BGZ65_005577</name>
</gene>
<keyword evidence="3" id="KW-0963">Cytoplasm</keyword>
<evidence type="ECO:0000259" key="9">
    <source>
        <dbReference type="PROSITE" id="PS51263"/>
    </source>
</evidence>
<feature type="compositionally biased region" description="Basic and acidic residues" evidence="8">
    <location>
        <begin position="289"/>
        <end position="319"/>
    </location>
</feature>
<dbReference type="Pfam" id="PF00241">
    <property type="entry name" value="Cofilin_ADF"/>
    <property type="match status" value="2"/>
</dbReference>
<dbReference type="InterPro" id="IPR028458">
    <property type="entry name" value="Twinfilin"/>
</dbReference>
<dbReference type="GO" id="GO:0005737">
    <property type="term" value="C:cytoplasm"/>
    <property type="evidence" value="ECO:0007669"/>
    <property type="project" value="TreeGrafter"/>
</dbReference>
<feature type="non-terminal residue" evidence="10">
    <location>
        <position position="1"/>
    </location>
</feature>
<sequence length="485" mass="53434">SNQTGIRVSEPLSEAWRQATAKGSTTRAIKITIHEESTLEEDGIAHINDTLKNDWDFVKNNLVDKQPSYFVVRHEEGGSKDWLLLCFIPDNASVRQKMIYAATRASLTKDLGDSNFLESISGTQKEIRANEKAMAEMKGAAHRRSHAPGMNFPLTDRAIGALRKLANNVPVFTKPSVAALKDKVSSPASTPLPEFPVISRQNDVTGSVEPSKSSMEANVADNEWEDENKDKKEDKAAPTETVAEGPTETVTEVPADEVSTVTQVRTEAPTEITEAHKENAAETFTEAAKKVPTEATKEEETEAPKKEAEATEEKTTEAPKEEEEVVEEVKVTAPAERTINFVTLAIDQENERIDLASETKITIEELITKIDKGSPRFNFFAYEHSHNGTTHDSLVFIYTCPGKSKIRERMLYASSKGGVLEAAKSEAGLDVDKKLETTDVDELTKKYVEDELHPVTEPSSNSNTGGMKGFKKPTRPGVGARKVMW</sequence>
<name>A0A9P6J5E3_9FUNG</name>
<dbReference type="CDD" id="cd11284">
    <property type="entry name" value="ADF_Twf-C_like"/>
    <property type="match status" value="1"/>
</dbReference>
<organism evidence="10 11">
    <name type="scientific">Modicella reniformis</name>
    <dbReference type="NCBI Taxonomy" id="1440133"/>
    <lineage>
        <taxon>Eukaryota</taxon>
        <taxon>Fungi</taxon>
        <taxon>Fungi incertae sedis</taxon>
        <taxon>Mucoromycota</taxon>
        <taxon>Mortierellomycotina</taxon>
        <taxon>Mortierellomycetes</taxon>
        <taxon>Mortierellales</taxon>
        <taxon>Mortierellaceae</taxon>
        <taxon>Modicella</taxon>
    </lineage>
</organism>
<feature type="domain" description="ADF-H" evidence="9">
    <location>
        <begin position="5"/>
        <end position="138"/>
    </location>
</feature>
<comment type="caution">
    <text evidence="10">The sequence shown here is derived from an EMBL/GenBank/DDBJ whole genome shotgun (WGS) entry which is preliminary data.</text>
</comment>
<evidence type="ECO:0000313" key="11">
    <source>
        <dbReference type="Proteomes" id="UP000749646"/>
    </source>
</evidence>
<dbReference type="GO" id="GO:0051016">
    <property type="term" value="P:barbed-end actin filament capping"/>
    <property type="evidence" value="ECO:0007669"/>
    <property type="project" value="TreeGrafter"/>
</dbReference>
<comment type="similarity">
    <text evidence="2">Belongs to the actin-binding proteins ADF family. Twinfilin subfamily.</text>
</comment>
<reference evidence="10" key="1">
    <citation type="journal article" date="2020" name="Fungal Divers.">
        <title>Resolving the Mortierellaceae phylogeny through synthesis of multi-gene phylogenetics and phylogenomics.</title>
        <authorList>
            <person name="Vandepol N."/>
            <person name="Liber J."/>
            <person name="Desiro A."/>
            <person name="Na H."/>
            <person name="Kennedy M."/>
            <person name="Barry K."/>
            <person name="Grigoriev I.V."/>
            <person name="Miller A.N."/>
            <person name="O'Donnell K."/>
            <person name="Stajich J.E."/>
            <person name="Bonito G."/>
        </authorList>
    </citation>
    <scope>NUCLEOTIDE SEQUENCE</scope>
    <source>
        <strain evidence="10">MES-2147</strain>
    </source>
</reference>
<proteinExistence type="inferred from homology"/>
<evidence type="ECO:0000256" key="7">
    <source>
        <dbReference type="ARBA" id="ARBA00038532"/>
    </source>
</evidence>
<dbReference type="FunFam" id="3.40.20.10:FF:000007">
    <property type="entry name" value="Twinfilin-1 isoform 1"/>
    <property type="match status" value="1"/>
</dbReference>
<feature type="compositionally biased region" description="Polar residues" evidence="8">
    <location>
        <begin position="202"/>
        <end position="216"/>
    </location>
</feature>
<dbReference type="Proteomes" id="UP000749646">
    <property type="component" value="Unassembled WGS sequence"/>
</dbReference>
<feature type="region of interest" description="Disordered" evidence="8">
    <location>
        <begin position="453"/>
        <end position="485"/>
    </location>
</feature>
<dbReference type="AlphaFoldDB" id="A0A9P6J5E3"/>
<dbReference type="SUPFAM" id="SSF55753">
    <property type="entry name" value="Actin depolymerizing proteins"/>
    <property type="match status" value="2"/>
</dbReference>
<comment type="subcellular location">
    <subcellularLocation>
        <location evidence="1">Cytoplasm</location>
        <location evidence="1">Cytoskeleton</location>
    </subcellularLocation>
</comment>
<dbReference type="PANTHER" id="PTHR13759:SF1">
    <property type="entry name" value="TWINFILIN"/>
    <property type="match status" value="1"/>
</dbReference>
<keyword evidence="11" id="KW-1185">Reference proteome</keyword>
<dbReference type="InterPro" id="IPR002108">
    <property type="entry name" value="ADF-H"/>
</dbReference>
<evidence type="ECO:0000256" key="6">
    <source>
        <dbReference type="ARBA" id="ARBA00023212"/>
    </source>
</evidence>
<accession>A0A9P6J5E3</accession>
<feature type="domain" description="ADF-H" evidence="9">
    <location>
        <begin position="314"/>
        <end position="453"/>
    </location>
</feature>
<dbReference type="PROSITE" id="PS51263">
    <property type="entry name" value="ADF_H"/>
    <property type="match status" value="2"/>
</dbReference>
<dbReference type="OrthoDB" id="10006997at2759"/>
<evidence type="ECO:0000256" key="8">
    <source>
        <dbReference type="SAM" id="MobiDB-lite"/>
    </source>
</evidence>
<feature type="compositionally biased region" description="Basic and acidic residues" evidence="8">
    <location>
        <begin position="228"/>
        <end position="237"/>
    </location>
</feature>
<evidence type="ECO:0000313" key="10">
    <source>
        <dbReference type="EMBL" id="KAF9963142.1"/>
    </source>
</evidence>
<dbReference type="GO" id="GO:0051015">
    <property type="term" value="F:actin filament binding"/>
    <property type="evidence" value="ECO:0007669"/>
    <property type="project" value="TreeGrafter"/>
</dbReference>
<feature type="region of interest" description="Disordered" evidence="8">
    <location>
        <begin position="202"/>
        <end position="248"/>
    </location>
</feature>
<evidence type="ECO:0000256" key="2">
    <source>
        <dbReference type="ARBA" id="ARBA00009557"/>
    </source>
</evidence>
<keyword evidence="6" id="KW-0206">Cytoskeleton</keyword>
<evidence type="ECO:0000256" key="5">
    <source>
        <dbReference type="ARBA" id="ARBA00023203"/>
    </source>
</evidence>
<dbReference type="CDD" id="cd11285">
    <property type="entry name" value="ADF_Twf-N_like"/>
    <property type="match status" value="1"/>
</dbReference>
<dbReference type="PANTHER" id="PTHR13759">
    <property type="entry name" value="TWINFILIN"/>
    <property type="match status" value="1"/>
</dbReference>
<keyword evidence="4" id="KW-0677">Repeat</keyword>
<evidence type="ECO:0000256" key="3">
    <source>
        <dbReference type="ARBA" id="ARBA00022490"/>
    </source>
</evidence>
<dbReference type="GO" id="GO:0003785">
    <property type="term" value="F:actin monomer binding"/>
    <property type="evidence" value="ECO:0007669"/>
    <property type="project" value="TreeGrafter"/>
</dbReference>
<dbReference type="GO" id="GO:0030042">
    <property type="term" value="P:actin filament depolymerization"/>
    <property type="evidence" value="ECO:0007669"/>
    <property type="project" value="TreeGrafter"/>
</dbReference>
<dbReference type="GO" id="GO:0005884">
    <property type="term" value="C:actin filament"/>
    <property type="evidence" value="ECO:0007669"/>
    <property type="project" value="TreeGrafter"/>
</dbReference>
<keyword evidence="5" id="KW-0009">Actin-binding</keyword>
<dbReference type="EMBL" id="JAAAHW010006318">
    <property type="protein sequence ID" value="KAF9963142.1"/>
    <property type="molecule type" value="Genomic_DNA"/>
</dbReference>
<dbReference type="Gene3D" id="3.40.20.10">
    <property type="entry name" value="Severin"/>
    <property type="match status" value="2"/>
</dbReference>
<protein>
    <submittedName>
        <fullName evidence="10">Twinfilin-1</fullName>
    </submittedName>
</protein>
<dbReference type="SMART" id="SM00102">
    <property type="entry name" value="ADF"/>
    <property type="match status" value="2"/>
</dbReference>
<evidence type="ECO:0000256" key="1">
    <source>
        <dbReference type="ARBA" id="ARBA00004245"/>
    </source>
</evidence>
<evidence type="ECO:0000256" key="4">
    <source>
        <dbReference type="ARBA" id="ARBA00022737"/>
    </source>
</evidence>
<feature type="region of interest" description="Disordered" evidence="8">
    <location>
        <begin position="289"/>
        <end position="329"/>
    </location>
</feature>